<dbReference type="InterPro" id="IPR011025">
    <property type="entry name" value="GproteinA_insert"/>
</dbReference>
<keyword evidence="1" id="KW-0519">Myristate</keyword>
<dbReference type="InterPro" id="IPR001019">
    <property type="entry name" value="Gprotein_alpha_su"/>
</dbReference>
<evidence type="ECO:0000256" key="6">
    <source>
        <dbReference type="ARBA" id="ARBA00023139"/>
    </source>
</evidence>
<dbReference type="GO" id="GO:0007188">
    <property type="term" value="P:adenylate cyclase-modulating G protein-coupled receptor signaling pathway"/>
    <property type="evidence" value="ECO:0007669"/>
    <property type="project" value="TreeGrafter"/>
</dbReference>
<evidence type="ECO:0000313" key="8">
    <source>
        <dbReference type="EMBL" id="VDM48923.1"/>
    </source>
</evidence>
<sequence length="141" mass="15957">MGCTMSQEERAALERSRMIEKNLKEDGLQAAKDIKLLLLGNISSFFFCFVDKSVYVIHVLHGIEMATLLLDSVVWHIRLRIIHESGFTAEDYKQYKPVVYSNTVQSLVAILRAMGNLSVSFGASEREVCFVRYRCAYGVVA</sequence>
<evidence type="ECO:0000256" key="1">
    <source>
        <dbReference type="ARBA" id="ARBA00022707"/>
    </source>
</evidence>
<dbReference type="PANTHER" id="PTHR10218:SF362">
    <property type="entry name" value="G PROTEIN ALPHA O SUBUNIT"/>
    <property type="match status" value="1"/>
</dbReference>
<evidence type="ECO:0000256" key="5">
    <source>
        <dbReference type="ARBA" id="ARBA00023134"/>
    </source>
</evidence>
<dbReference type="AlphaFoldDB" id="A0A183VA32"/>
<keyword evidence="5" id="KW-0342">GTP-binding</keyword>
<dbReference type="GO" id="GO:0031683">
    <property type="term" value="F:G-protein beta/gamma-subunit complex binding"/>
    <property type="evidence" value="ECO:0007669"/>
    <property type="project" value="InterPro"/>
</dbReference>
<reference evidence="8 9" key="2">
    <citation type="submission" date="2018-11" db="EMBL/GenBank/DDBJ databases">
        <authorList>
            <consortium name="Pathogen Informatics"/>
        </authorList>
    </citation>
    <scope>NUCLEOTIDE SEQUENCE [LARGE SCALE GENOMIC DNA]</scope>
</reference>
<dbReference type="GO" id="GO:0003924">
    <property type="term" value="F:GTPase activity"/>
    <property type="evidence" value="ECO:0007669"/>
    <property type="project" value="InterPro"/>
</dbReference>
<dbReference type="GO" id="GO:0005834">
    <property type="term" value="C:heterotrimeric G-protein complex"/>
    <property type="evidence" value="ECO:0007669"/>
    <property type="project" value="TreeGrafter"/>
</dbReference>
<dbReference type="GO" id="GO:0005525">
    <property type="term" value="F:GTP binding"/>
    <property type="evidence" value="ECO:0007669"/>
    <property type="project" value="UniProtKB-KW"/>
</dbReference>
<reference evidence="10" key="1">
    <citation type="submission" date="2016-06" db="UniProtKB">
        <authorList>
            <consortium name="WormBaseParasite"/>
        </authorList>
    </citation>
    <scope>IDENTIFICATION</scope>
</reference>
<keyword evidence="2" id="KW-0479">Metal-binding</keyword>
<keyword evidence="6" id="KW-0564">Palmitate</keyword>
<accession>A0A183VA32</accession>
<keyword evidence="3" id="KW-0547">Nucleotide-binding</keyword>
<dbReference type="Gene3D" id="1.10.400.10">
    <property type="entry name" value="GI Alpha 1, domain 2-like"/>
    <property type="match status" value="1"/>
</dbReference>
<evidence type="ECO:0000313" key="10">
    <source>
        <dbReference type="WBParaSite" id="TCNE_0001760301-mRNA-1"/>
    </source>
</evidence>
<dbReference type="PANTHER" id="PTHR10218">
    <property type="entry name" value="GTP-BINDING PROTEIN ALPHA SUBUNIT"/>
    <property type="match status" value="1"/>
</dbReference>
<dbReference type="GO" id="GO:0005737">
    <property type="term" value="C:cytoplasm"/>
    <property type="evidence" value="ECO:0007669"/>
    <property type="project" value="TreeGrafter"/>
</dbReference>
<keyword evidence="9" id="KW-1185">Reference proteome</keyword>
<evidence type="ECO:0000256" key="3">
    <source>
        <dbReference type="ARBA" id="ARBA00022741"/>
    </source>
</evidence>
<gene>
    <name evidence="8" type="ORF">TCNE_LOCUS17602</name>
</gene>
<dbReference type="WBParaSite" id="TCNE_0001760301-mRNA-1">
    <property type="protein sequence ID" value="TCNE_0001760301-mRNA-1"/>
    <property type="gene ID" value="TCNE_0001760301"/>
</dbReference>
<keyword evidence="7" id="KW-0449">Lipoprotein</keyword>
<protein>
    <submittedName>
        <fullName evidence="10">Guanine nucleotide-binding protein G(O) subunit alpha</fullName>
    </submittedName>
</protein>
<evidence type="ECO:0000313" key="9">
    <source>
        <dbReference type="Proteomes" id="UP000050794"/>
    </source>
</evidence>
<evidence type="ECO:0000256" key="2">
    <source>
        <dbReference type="ARBA" id="ARBA00022723"/>
    </source>
</evidence>
<dbReference type="EMBL" id="UYWY01024596">
    <property type="protein sequence ID" value="VDM48923.1"/>
    <property type="molecule type" value="Genomic_DNA"/>
</dbReference>
<name>A0A183VA32_TOXCA</name>
<organism evidence="9 10">
    <name type="scientific">Toxocara canis</name>
    <name type="common">Canine roundworm</name>
    <dbReference type="NCBI Taxonomy" id="6265"/>
    <lineage>
        <taxon>Eukaryota</taxon>
        <taxon>Metazoa</taxon>
        <taxon>Ecdysozoa</taxon>
        <taxon>Nematoda</taxon>
        <taxon>Chromadorea</taxon>
        <taxon>Rhabditida</taxon>
        <taxon>Spirurina</taxon>
        <taxon>Ascaridomorpha</taxon>
        <taxon>Ascaridoidea</taxon>
        <taxon>Toxocaridae</taxon>
        <taxon>Toxocara</taxon>
    </lineage>
</organism>
<evidence type="ECO:0000256" key="7">
    <source>
        <dbReference type="ARBA" id="ARBA00023288"/>
    </source>
</evidence>
<dbReference type="SUPFAM" id="SSF47895">
    <property type="entry name" value="Transducin (alpha subunit), insertion domain"/>
    <property type="match status" value="1"/>
</dbReference>
<dbReference type="GO" id="GO:0001664">
    <property type="term" value="F:G protein-coupled receptor binding"/>
    <property type="evidence" value="ECO:0007669"/>
    <property type="project" value="TreeGrafter"/>
</dbReference>
<evidence type="ECO:0000256" key="4">
    <source>
        <dbReference type="ARBA" id="ARBA00022842"/>
    </source>
</evidence>
<proteinExistence type="predicted"/>
<keyword evidence="4" id="KW-0460">Magnesium</keyword>
<dbReference type="Proteomes" id="UP000050794">
    <property type="component" value="Unassembled WGS sequence"/>
</dbReference>
<dbReference type="GO" id="GO:0046872">
    <property type="term" value="F:metal ion binding"/>
    <property type="evidence" value="ECO:0007669"/>
    <property type="project" value="UniProtKB-KW"/>
</dbReference>